<evidence type="ECO:0000256" key="2">
    <source>
        <dbReference type="ARBA" id="ARBA00023002"/>
    </source>
</evidence>
<evidence type="ECO:0000256" key="3">
    <source>
        <dbReference type="ARBA" id="ARBA00023027"/>
    </source>
</evidence>
<dbReference type="GO" id="GO:0016620">
    <property type="term" value="F:oxidoreductase activity, acting on the aldehyde or oxo group of donors, NAD or NADP as acceptor"/>
    <property type="evidence" value="ECO:0007669"/>
    <property type="project" value="InterPro"/>
</dbReference>
<keyword evidence="12" id="KW-1185">Reference proteome</keyword>
<dbReference type="PANTHER" id="PTHR42986:SF1">
    <property type="entry name" value="BENZALDEHYDE DEHYDROGENASE YFMT"/>
    <property type="match status" value="1"/>
</dbReference>
<sequence>MSPQTYFKQYINGEWKPGSSEKQIENINPYTEQPITTIPSANEDDLNEAYRSAEQAQKDWAELLPAKKQAYFDSLLSVVKERKDEIIDWLVKEAGSTLVKAEVEYQAAVSIIKESSSFPTRMSGEILPSNTPGKENRVYRYPKGVIGVIGPWNFPFHLAMRSIAPAIATGNTVVAKPASESPVTAGLLIADLFEAAGFPAGVLNVVVGRGSEIGDAFVTHPVPKLISFTGSTEVGSHIGELAGKHIKDTALELGGNNAMIVLDDADVEKAVEAAAFGRFLHQGEICMSINRLIVHEQIHDQFVEAFKEKVETLKVGDPSEKETTVGPLINHGAIERIQEDLQASLDRGATLLTGGDSEGNIMHPTVLTNVTNDMPIASNEVFGPVIGIIKASSEKEAITVANDTSYGLSGSVFTTDVHRGVETAKQINTGMIHVNDQSVNDEAHVAFGGEKSSGLGRFGGEWALDKFTTVKWIGVMNGYRKFPF</sequence>
<dbReference type="SUPFAM" id="SSF53720">
    <property type="entry name" value="ALDH-like"/>
    <property type="match status" value="1"/>
</dbReference>
<reference evidence="12" key="1">
    <citation type="submission" date="2016-10" db="EMBL/GenBank/DDBJ databases">
        <authorList>
            <person name="Varghese N."/>
            <person name="Submissions S."/>
        </authorList>
    </citation>
    <scope>NUCLEOTIDE SEQUENCE [LARGE SCALE GENOMIC DNA]</scope>
    <source>
        <strain evidence="12">FP5</strain>
    </source>
</reference>
<evidence type="ECO:0000259" key="10">
    <source>
        <dbReference type="Pfam" id="PF00171"/>
    </source>
</evidence>
<dbReference type="Gene3D" id="3.40.309.10">
    <property type="entry name" value="Aldehyde Dehydrogenase, Chain A, domain 2"/>
    <property type="match status" value="1"/>
</dbReference>
<name>A0A1I2TCY6_9BACI</name>
<dbReference type="Proteomes" id="UP000198897">
    <property type="component" value="Unassembled WGS sequence"/>
</dbReference>
<dbReference type="FunFam" id="3.40.309.10:FF:000009">
    <property type="entry name" value="Aldehyde dehydrogenase A"/>
    <property type="match status" value="1"/>
</dbReference>
<protein>
    <recommendedName>
        <fullName evidence="7">3-sulfolactaldehyde dehydrogenase</fullName>
        <ecNumber evidence="6">1.2.1.97</ecNumber>
    </recommendedName>
</protein>
<evidence type="ECO:0000313" key="12">
    <source>
        <dbReference type="Proteomes" id="UP000198897"/>
    </source>
</evidence>
<dbReference type="PROSITE" id="PS00687">
    <property type="entry name" value="ALDEHYDE_DEHYDR_GLU"/>
    <property type="match status" value="1"/>
</dbReference>
<dbReference type="PANTHER" id="PTHR42986">
    <property type="entry name" value="BENZALDEHYDE DEHYDROGENASE YFMT"/>
    <property type="match status" value="1"/>
</dbReference>
<dbReference type="EC" id="1.2.1.97" evidence="6"/>
<gene>
    <name evidence="11" type="ORF">SAMN05216353_1669</name>
</gene>
<accession>A0A1I2TCY6</accession>
<dbReference type="InterPro" id="IPR015590">
    <property type="entry name" value="Aldehyde_DH_dom"/>
</dbReference>
<keyword evidence="2 9" id="KW-0560">Oxidoreductase</keyword>
<dbReference type="EMBL" id="FOOG01000066">
    <property type="protein sequence ID" value="SFG62720.1"/>
    <property type="molecule type" value="Genomic_DNA"/>
</dbReference>
<dbReference type="InterPro" id="IPR016161">
    <property type="entry name" value="Ald_DH/histidinol_DH"/>
</dbReference>
<dbReference type="RefSeq" id="WP_089754794.1">
    <property type="nucleotide sequence ID" value="NZ_FOOG01000066.1"/>
</dbReference>
<dbReference type="Gene3D" id="3.40.605.10">
    <property type="entry name" value="Aldehyde Dehydrogenase, Chain A, domain 1"/>
    <property type="match status" value="1"/>
</dbReference>
<evidence type="ECO:0000256" key="4">
    <source>
        <dbReference type="ARBA" id="ARBA00050326"/>
    </source>
</evidence>
<evidence type="ECO:0000256" key="9">
    <source>
        <dbReference type="RuleBase" id="RU003345"/>
    </source>
</evidence>
<dbReference type="CDD" id="cd07151">
    <property type="entry name" value="ALDH_HBenzADH"/>
    <property type="match status" value="1"/>
</dbReference>
<comment type="similarity">
    <text evidence="1 9">Belongs to the aldehyde dehydrogenase family.</text>
</comment>
<evidence type="ECO:0000256" key="1">
    <source>
        <dbReference type="ARBA" id="ARBA00009986"/>
    </source>
</evidence>
<evidence type="ECO:0000256" key="7">
    <source>
        <dbReference type="ARBA" id="ARBA00067277"/>
    </source>
</evidence>
<dbReference type="OrthoDB" id="9762913at2"/>
<dbReference type="AlphaFoldDB" id="A0A1I2TCY6"/>
<evidence type="ECO:0000256" key="6">
    <source>
        <dbReference type="ARBA" id="ARBA00066984"/>
    </source>
</evidence>
<proteinExistence type="inferred from homology"/>
<feature type="domain" description="Aldehyde dehydrogenase" evidence="10">
    <location>
        <begin position="15"/>
        <end position="473"/>
    </location>
</feature>
<feature type="active site" evidence="8">
    <location>
        <position position="252"/>
    </location>
</feature>
<dbReference type="InterPro" id="IPR029510">
    <property type="entry name" value="Ald_DH_CS_GLU"/>
</dbReference>
<dbReference type="InterPro" id="IPR016162">
    <property type="entry name" value="Ald_DH_N"/>
</dbReference>
<comment type="function">
    <text evidence="5">Part of the sulfo-TAL (or sulfo-SFT) pathway, a D-sulfoquinovose degradation pathway that produces sulfolactate (SL). Catalyzes the oxidation of 3-sulfolactaldehyde (SLA) to sulfolactate (SL).</text>
</comment>
<comment type="catalytic activity">
    <reaction evidence="4">
        <text>(2S)-3-sulfolactaldehyde + NAD(+) + H2O = (2S)-3-sulfolactate + NADH + 2 H(+)</text>
        <dbReference type="Rhea" id="RHEA:47932"/>
        <dbReference type="ChEBI" id="CHEBI:15377"/>
        <dbReference type="ChEBI" id="CHEBI:15378"/>
        <dbReference type="ChEBI" id="CHEBI:57540"/>
        <dbReference type="ChEBI" id="CHEBI:57945"/>
        <dbReference type="ChEBI" id="CHEBI:61289"/>
        <dbReference type="ChEBI" id="CHEBI:90109"/>
        <dbReference type="EC" id="1.2.1.97"/>
    </reaction>
    <physiologicalReaction direction="left-to-right" evidence="4">
        <dbReference type="Rhea" id="RHEA:47933"/>
    </physiologicalReaction>
</comment>
<keyword evidence="3" id="KW-0520">NAD</keyword>
<dbReference type="FunFam" id="3.40.605.10:FF:000007">
    <property type="entry name" value="NAD/NADP-dependent betaine aldehyde dehydrogenase"/>
    <property type="match status" value="1"/>
</dbReference>
<dbReference type="Pfam" id="PF00171">
    <property type="entry name" value="Aldedh"/>
    <property type="match status" value="1"/>
</dbReference>
<evidence type="ECO:0000313" key="11">
    <source>
        <dbReference type="EMBL" id="SFG62720.1"/>
    </source>
</evidence>
<organism evidence="11 12">
    <name type="scientific">Halobacillus alkaliphilus</name>
    <dbReference type="NCBI Taxonomy" id="396056"/>
    <lineage>
        <taxon>Bacteria</taxon>
        <taxon>Bacillati</taxon>
        <taxon>Bacillota</taxon>
        <taxon>Bacilli</taxon>
        <taxon>Bacillales</taxon>
        <taxon>Bacillaceae</taxon>
        <taxon>Halobacillus</taxon>
    </lineage>
</organism>
<evidence type="ECO:0000256" key="5">
    <source>
        <dbReference type="ARBA" id="ARBA00054572"/>
    </source>
</evidence>
<evidence type="ECO:0000256" key="8">
    <source>
        <dbReference type="PROSITE-ProRule" id="PRU10007"/>
    </source>
</evidence>
<dbReference type="InterPro" id="IPR016163">
    <property type="entry name" value="Ald_DH_C"/>
</dbReference>